<keyword evidence="3" id="KW-1185">Reference proteome</keyword>
<keyword evidence="1" id="KW-1133">Transmembrane helix</keyword>
<evidence type="ECO:0000313" key="3">
    <source>
        <dbReference type="Proteomes" id="UP000611640"/>
    </source>
</evidence>
<evidence type="ECO:0008006" key="4">
    <source>
        <dbReference type="Google" id="ProtNLM"/>
    </source>
</evidence>
<organism evidence="2 3">
    <name type="scientific">Actinocatenispora thailandica</name>
    <dbReference type="NCBI Taxonomy" id="227318"/>
    <lineage>
        <taxon>Bacteria</taxon>
        <taxon>Bacillati</taxon>
        <taxon>Actinomycetota</taxon>
        <taxon>Actinomycetes</taxon>
        <taxon>Micromonosporales</taxon>
        <taxon>Micromonosporaceae</taxon>
        <taxon>Actinocatenispora</taxon>
    </lineage>
</organism>
<dbReference type="AlphaFoldDB" id="A0A7R7DNS3"/>
<gene>
    <name evidence="2" type="ORF">Athai_22450</name>
</gene>
<dbReference type="EMBL" id="AP023355">
    <property type="protein sequence ID" value="BCJ34742.1"/>
    <property type="molecule type" value="Genomic_DNA"/>
</dbReference>
<dbReference type="KEGG" id="atl:Athai_22450"/>
<accession>A0A7R7DNS3</accession>
<reference evidence="2 3" key="1">
    <citation type="submission" date="2020-08" db="EMBL/GenBank/DDBJ databases">
        <title>Whole genome shotgun sequence of Actinocatenispora thailandica NBRC 105041.</title>
        <authorList>
            <person name="Komaki H."/>
            <person name="Tamura T."/>
        </authorList>
    </citation>
    <scope>NUCLEOTIDE SEQUENCE [LARGE SCALE GENOMIC DNA]</scope>
    <source>
        <strain evidence="2 3">NBRC 105041</strain>
    </source>
</reference>
<name>A0A7R7DNS3_9ACTN</name>
<keyword evidence="1" id="KW-0472">Membrane</keyword>
<feature type="transmembrane region" description="Helical" evidence="1">
    <location>
        <begin position="331"/>
        <end position="352"/>
    </location>
</feature>
<protein>
    <recommendedName>
        <fullName evidence="4">Cell wall protein</fullName>
    </recommendedName>
</protein>
<evidence type="ECO:0000256" key="1">
    <source>
        <dbReference type="SAM" id="Phobius"/>
    </source>
</evidence>
<evidence type="ECO:0000313" key="2">
    <source>
        <dbReference type="EMBL" id="BCJ34742.1"/>
    </source>
</evidence>
<dbReference type="Proteomes" id="UP000611640">
    <property type="component" value="Chromosome"/>
</dbReference>
<sequence length="362" mass="36517">MANPITPVAEYALPGTDLVRRIPALLAALAVGLFGALSFAAPAAATTHAAPATATLSCENGKVAVRWSIRNGWPDVADVSDVSSKPAGVALGGTELDGKGDKIIGKQLVPTSTETATLNYTVRWADRATAAQTASKTIPGDVCSEPAPKCIEAADASYQHSFDGTKGTATVALLAGQKLCKGSSQDFSLASYTATSAGGGYASALPQQLFRQQTRTVSARHPSVTLRVAVPDCYTQVVLIWGDRDEVLTDFRKGTPSYGAKVLGHGGAPGNRSIGPLGSFHGGRTACVVSVTDSASPSASAAPAPVHSAPASSAAAAAGSASSLPVTGGSLAAVIVAVVVLAGGGLVLFVTARRRRVSPTDR</sequence>
<keyword evidence="1" id="KW-0812">Transmembrane</keyword>
<proteinExistence type="predicted"/>